<evidence type="ECO:0008006" key="3">
    <source>
        <dbReference type="Google" id="ProtNLM"/>
    </source>
</evidence>
<protein>
    <recommendedName>
        <fullName evidence="3">Rhodanese domain-containing protein</fullName>
    </recommendedName>
</protein>
<dbReference type="RefSeq" id="WP_078776888.1">
    <property type="nucleotide sequence ID" value="NZ_FUWU01000040.1"/>
</dbReference>
<dbReference type="AlphaFoldDB" id="A0A1T4PZ45"/>
<dbReference type="EMBL" id="FUWU01000040">
    <property type="protein sequence ID" value="SJZ96802.1"/>
    <property type="molecule type" value="Genomic_DNA"/>
</dbReference>
<accession>A0A1T4PZ45</accession>
<dbReference type="STRING" id="28122.SAMN02745108_02107"/>
<reference evidence="1 2" key="1">
    <citation type="submission" date="2017-02" db="EMBL/GenBank/DDBJ databases">
        <authorList>
            <person name="Peterson S.W."/>
        </authorList>
    </citation>
    <scope>NUCLEOTIDE SEQUENCE [LARGE SCALE GENOMIC DNA]</scope>
    <source>
        <strain evidence="1 2">ATCC 43854</strain>
    </source>
</reference>
<evidence type="ECO:0000313" key="2">
    <source>
        <dbReference type="Proteomes" id="UP000190449"/>
    </source>
</evidence>
<name>A0A1T4PZ45_9BACT</name>
<organism evidence="1 2">
    <name type="scientific">Fibrobacter intestinalis</name>
    <dbReference type="NCBI Taxonomy" id="28122"/>
    <lineage>
        <taxon>Bacteria</taxon>
        <taxon>Pseudomonadati</taxon>
        <taxon>Fibrobacterota</taxon>
        <taxon>Fibrobacteria</taxon>
        <taxon>Fibrobacterales</taxon>
        <taxon>Fibrobacteraceae</taxon>
        <taxon>Fibrobacter</taxon>
    </lineage>
</organism>
<proteinExistence type="predicted"/>
<evidence type="ECO:0000313" key="1">
    <source>
        <dbReference type="EMBL" id="SJZ96802.1"/>
    </source>
</evidence>
<dbReference type="Proteomes" id="UP000190449">
    <property type="component" value="Unassembled WGS sequence"/>
</dbReference>
<gene>
    <name evidence="1" type="ORF">SAMN02745108_02107</name>
</gene>
<sequence length="128" mass="15417">MKNRQYQYQGFLLQCPYQNIDLEKHQKQTPKNTQSFIYERNLFDFLDYKRQIPLSFLDSNVDTEGDLDKIIHSLKDVQALYIVDDRVECENDFVKNHSKATKQAFVWHFENKGIPCFITDKKKTREYK</sequence>